<proteinExistence type="predicted"/>
<reference evidence="2 3" key="1">
    <citation type="submission" date="2020-08" db="EMBL/GenBank/DDBJ databases">
        <title>Sequencing the genomes of 1000 actinobacteria strains.</title>
        <authorList>
            <person name="Klenk H.-P."/>
        </authorList>
    </citation>
    <scope>NUCLEOTIDE SEQUENCE [LARGE SCALE GENOMIC DNA]</scope>
    <source>
        <strain evidence="2 3">DSM 45362</strain>
    </source>
</reference>
<feature type="transmembrane region" description="Helical" evidence="1">
    <location>
        <begin position="110"/>
        <end position="131"/>
    </location>
</feature>
<feature type="transmembrane region" description="Helical" evidence="1">
    <location>
        <begin position="174"/>
        <end position="192"/>
    </location>
</feature>
<dbReference type="Pfam" id="PF06197">
    <property type="entry name" value="DUF998"/>
    <property type="match status" value="1"/>
</dbReference>
<keyword evidence="3" id="KW-1185">Reference proteome</keyword>
<organism evidence="2 3">
    <name type="scientific">Allocatelliglobosispora scoriae</name>
    <dbReference type="NCBI Taxonomy" id="643052"/>
    <lineage>
        <taxon>Bacteria</taxon>
        <taxon>Bacillati</taxon>
        <taxon>Actinomycetota</taxon>
        <taxon>Actinomycetes</taxon>
        <taxon>Micromonosporales</taxon>
        <taxon>Micromonosporaceae</taxon>
        <taxon>Allocatelliglobosispora</taxon>
    </lineage>
</organism>
<gene>
    <name evidence="2" type="ORF">F4553_001047</name>
</gene>
<evidence type="ECO:0008006" key="4">
    <source>
        <dbReference type="Google" id="ProtNLM"/>
    </source>
</evidence>
<keyword evidence="1" id="KW-1133">Transmembrane helix</keyword>
<feature type="transmembrane region" description="Helical" evidence="1">
    <location>
        <begin position="48"/>
        <end position="67"/>
    </location>
</feature>
<name>A0A841BK01_9ACTN</name>
<dbReference type="Proteomes" id="UP000587527">
    <property type="component" value="Unassembled WGS sequence"/>
</dbReference>
<feature type="transmembrane region" description="Helical" evidence="1">
    <location>
        <begin position="143"/>
        <end position="162"/>
    </location>
</feature>
<evidence type="ECO:0000313" key="3">
    <source>
        <dbReference type="Proteomes" id="UP000587527"/>
    </source>
</evidence>
<keyword evidence="1" id="KW-0812">Transmembrane</keyword>
<dbReference type="InterPro" id="IPR009339">
    <property type="entry name" value="DUF998"/>
</dbReference>
<dbReference type="EMBL" id="JACHMN010000001">
    <property type="protein sequence ID" value="MBB5867668.1"/>
    <property type="molecule type" value="Genomic_DNA"/>
</dbReference>
<dbReference type="RefSeq" id="WP_184832688.1">
    <property type="nucleotide sequence ID" value="NZ_JACHMN010000001.1"/>
</dbReference>
<sequence>MRRRGTAAAAFAAGATGLVGLAVAVWPHGVHGYVSESGVPGTARADLYLLSIVLIAVAAALLAGALWPVCRQAGALLLAAAPAIGLSGAVTCTDGCPLPPYDPTTAQDLLHAGASIAGVGFSALAMLAVAWWPTGRLRPIARAGVAVAWPVLVATAACMVFVGRSGVTGVLERLGLLACVAWMLATAVAIAVDPPRPG</sequence>
<evidence type="ECO:0000256" key="1">
    <source>
        <dbReference type="SAM" id="Phobius"/>
    </source>
</evidence>
<protein>
    <recommendedName>
        <fullName evidence="4">DUF998 domain-containing protein</fullName>
    </recommendedName>
</protein>
<comment type="caution">
    <text evidence="2">The sequence shown here is derived from an EMBL/GenBank/DDBJ whole genome shotgun (WGS) entry which is preliminary data.</text>
</comment>
<keyword evidence="1" id="KW-0472">Membrane</keyword>
<dbReference type="AlphaFoldDB" id="A0A841BK01"/>
<accession>A0A841BK01</accession>
<evidence type="ECO:0000313" key="2">
    <source>
        <dbReference type="EMBL" id="MBB5867668.1"/>
    </source>
</evidence>